<name>A0A3Q1F038_9TELE</name>
<evidence type="ECO:0000256" key="1">
    <source>
        <dbReference type="SAM" id="MobiDB-lite"/>
    </source>
</evidence>
<organism evidence="2 3">
    <name type="scientific">Acanthochromis polyacanthus</name>
    <name type="common">spiny chromis</name>
    <dbReference type="NCBI Taxonomy" id="80966"/>
    <lineage>
        <taxon>Eukaryota</taxon>
        <taxon>Metazoa</taxon>
        <taxon>Chordata</taxon>
        <taxon>Craniata</taxon>
        <taxon>Vertebrata</taxon>
        <taxon>Euteleostomi</taxon>
        <taxon>Actinopterygii</taxon>
        <taxon>Neopterygii</taxon>
        <taxon>Teleostei</taxon>
        <taxon>Neoteleostei</taxon>
        <taxon>Acanthomorphata</taxon>
        <taxon>Ovalentaria</taxon>
        <taxon>Pomacentridae</taxon>
        <taxon>Acanthochromis</taxon>
    </lineage>
</organism>
<dbReference type="Proteomes" id="UP000257200">
    <property type="component" value="Unplaced"/>
</dbReference>
<protein>
    <submittedName>
        <fullName evidence="2">Uncharacterized protein</fullName>
    </submittedName>
</protein>
<reference evidence="2" key="1">
    <citation type="submission" date="2025-08" db="UniProtKB">
        <authorList>
            <consortium name="Ensembl"/>
        </authorList>
    </citation>
    <scope>IDENTIFICATION</scope>
</reference>
<accession>A0A3Q1F038</accession>
<sequence length="98" mass="10998">MLKLCLQRALRPAVHKLSPAVAVVEAAPRLPGTGRHTPRCCMGTHGRNEPREPLNSPKRAKEFIYRLQPKERTCLLVELQSFESIAIAQGKEITEIRS</sequence>
<dbReference type="Ensembl" id="ENSAPOT00000000421.1">
    <property type="protein sequence ID" value="ENSAPOP00000010098.1"/>
    <property type="gene ID" value="ENSAPOG00000012506.1"/>
</dbReference>
<evidence type="ECO:0000313" key="2">
    <source>
        <dbReference type="Ensembl" id="ENSAPOP00000010098.1"/>
    </source>
</evidence>
<dbReference type="AlphaFoldDB" id="A0A3Q1F038"/>
<feature type="region of interest" description="Disordered" evidence="1">
    <location>
        <begin position="34"/>
        <end position="57"/>
    </location>
</feature>
<evidence type="ECO:0000313" key="3">
    <source>
        <dbReference type="Proteomes" id="UP000257200"/>
    </source>
</evidence>
<keyword evidence="3" id="KW-1185">Reference proteome</keyword>
<proteinExistence type="predicted"/>
<dbReference type="InParanoid" id="A0A3Q1F038"/>
<reference evidence="2" key="2">
    <citation type="submission" date="2025-09" db="UniProtKB">
        <authorList>
            <consortium name="Ensembl"/>
        </authorList>
    </citation>
    <scope>IDENTIFICATION</scope>
</reference>
<dbReference type="GeneTree" id="ENSGT00940000178693"/>
<dbReference type="STRING" id="80966.ENSAPOP00000010098"/>